<dbReference type="AlphaFoldDB" id="A0A6J1QEI2"/>
<evidence type="ECO:0000313" key="3">
    <source>
        <dbReference type="RefSeq" id="XP_024879120.1"/>
    </source>
</evidence>
<name>A0A6J1QEI2_9HYME</name>
<feature type="compositionally biased region" description="Acidic residues" evidence="1">
    <location>
        <begin position="109"/>
        <end position="118"/>
    </location>
</feature>
<evidence type="ECO:0000256" key="1">
    <source>
        <dbReference type="SAM" id="MobiDB-lite"/>
    </source>
</evidence>
<proteinExistence type="predicted"/>
<keyword evidence="2" id="KW-1185">Reference proteome</keyword>
<protein>
    <submittedName>
        <fullName evidence="3">Uncharacterized protein LOC112459317</fullName>
    </submittedName>
</protein>
<accession>A0A6J1QEI2</accession>
<sequence length="220" mass="25061">MSESPPYRRNAQKKFIKDLIRQSKNEANLADLRRRITAVYEAETSSDDNEEIHMPIPEINNEDIPSETNRSELSGILSAGSEASNNSLFENENTINGSDVDSELHFEDENSDSDGIAEMDDVNNRCSDHEDNDLMIQFENDEDRSFYALATLREWALEGGVLSMKKLNNLLLRLRVLFPNLPKSYKTLLQTPPILGVQQLPDGSQLWYKVLLFEEFGFGK</sequence>
<organism evidence="2 3">
    <name type="scientific">Temnothorax curvispinosus</name>
    <dbReference type="NCBI Taxonomy" id="300111"/>
    <lineage>
        <taxon>Eukaryota</taxon>
        <taxon>Metazoa</taxon>
        <taxon>Ecdysozoa</taxon>
        <taxon>Arthropoda</taxon>
        <taxon>Hexapoda</taxon>
        <taxon>Insecta</taxon>
        <taxon>Pterygota</taxon>
        <taxon>Neoptera</taxon>
        <taxon>Endopterygota</taxon>
        <taxon>Hymenoptera</taxon>
        <taxon>Apocrita</taxon>
        <taxon>Aculeata</taxon>
        <taxon>Formicoidea</taxon>
        <taxon>Formicidae</taxon>
        <taxon>Myrmicinae</taxon>
        <taxon>Temnothorax</taxon>
    </lineage>
</organism>
<gene>
    <name evidence="3" type="primary">LOC112459317</name>
</gene>
<dbReference type="RefSeq" id="XP_024879120.1">
    <property type="nucleotide sequence ID" value="XM_025023352.1"/>
</dbReference>
<dbReference type="GeneID" id="112459317"/>
<dbReference type="Proteomes" id="UP000504618">
    <property type="component" value="Unplaced"/>
</dbReference>
<evidence type="ECO:0000313" key="2">
    <source>
        <dbReference type="Proteomes" id="UP000504618"/>
    </source>
</evidence>
<feature type="compositionally biased region" description="Polar residues" evidence="1">
    <location>
        <begin position="84"/>
        <end position="99"/>
    </location>
</feature>
<feature type="region of interest" description="Disordered" evidence="1">
    <location>
        <begin position="84"/>
        <end position="118"/>
    </location>
</feature>
<reference evidence="3" key="1">
    <citation type="submission" date="2025-08" db="UniProtKB">
        <authorList>
            <consortium name="RefSeq"/>
        </authorList>
    </citation>
    <scope>IDENTIFICATION</scope>
    <source>
        <tissue evidence="3">Whole body</tissue>
    </source>
</reference>